<reference evidence="2 3" key="1">
    <citation type="submission" date="2014-07" db="EMBL/GenBank/DDBJ databases">
        <title>Genome Sequence of Rhodococcus opacus Strain R7, a Biodegrader of Mono- and Polycyclic Aromatic Hydrocarbons.</title>
        <authorList>
            <person name="Di Gennaro P."/>
            <person name="Zampolli J."/>
            <person name="Presti I."/>
            <person name="Cappelletti M."/>
            <person name="D'Ursi P."/>
            <person name="Orro A."/>
            <person name="Mezzelani A."/>
            <person name="Milanesi L."/>
        </authorList>
    </citation>
    <scope>NUCLEOTIDE SEQUENCE [LARGE SCALE GENOMIC DNA]</scope>
    <source>
        <strain evidence="2 3">R7</strain>
    </source>
</reference>
<dbReference type="Pfam" id="PF12680">
    <property type="entry name" value="SnoaL_2"/>
    <property type="match status" value="1"/>
</dbReference>
<organism evidence="2 3">
    <name type="scientific">Rhodococcus opacus</name>
    <name type="common">Nocardia opaca</name>
    <dbReference type="NCBI Taxonomy" id="37919"/>
    <lineage>
        <taxon>Bacteria</taxon>
        <taxon>Bacillati</taxon>
        <taxon>Actinomycetota</taxon>
        <taxon>Actinomycetes</taxon>
        <taxon>Mycobacteriales</taxon>
        <taxon>Nocardiaceae</taxon>
        <taxon>Rhodococcus</taxon>
    </lineage>
</organism>
<dbReference type="SUPFAM" id="SSF54427">
    <property type="entry name" value="NTF2-like"/>
    <property type="match status" value="1"/>
</dbReference>
<dbReference type="eggNOG" id="COG3631">
    <property type="taxonomic scope" value="Bacteria"/>
</dbReference>
<evidence type="ECO:0000259" key="1">
    <source>
        <dbReference type="Pfam" id="PF12680"/>
    </source>
</evidence>
<proteinExistence type="predicted"/>
<feature type="domain" description="SnoaL-like" evidence="1">
    <location>
        <begin position="12"/>
        <end position="108"/>
    </location>
</feature>
<gene>
    <name evidence="2" type="ORF">EP51_21745</name>
</gene>
<dbReference type="AlphaFoldDB" id="A0A076EPK2"/>
<accession>A0A076EPK2</accession>
<evidence type="ECO:0000313" key="3">
    <source>
        <dbReference type="Proteomes" id="UP000028488"/>
    </source>
</evidence>
<sequence>MTAELPARPGVVERWHHVVDHRDLAALDALIADDAVFSSPAVFTPQEGKTKVLAYLRAALTVFDGTGFHYVEEWYGDRSAVLEFATELDGIHVNGIDLVHWNDRDQITSFKVMVRPVKGLQALIPLMAAQLSPS</sequence>
<dbReference type="InterPro" id="IPR032710">
    <property type="entry name" value="NTF2-like_dom_sf"/>
</dbReference>
<dbReference type="EMBL" id="CP008947">
    <property type="protein sequence ID" value="AII07137.1"/>
    <property type="molecule type" value="Genomic_DNA"/>
</dbReference>
<dbReference type="InterPro" id="IPR037401">
    <property type="entry name" value="SnoaL-like"/>
</dbReference>
<dbReference type="Proteomes" id="UP000028488">
    <property type="component" value="Chromosome"/>
</dbReference>
<dbReference type="Gene3D" id="3.10.450.50">
    <property type="match status" value="1"/>
</dbReference>
<protein>
    <submittedName>
        <fullName evidence="2">Polyketide cyclase</fullName>
    </submittedName>
</protein>
<name>A0A076EPK2_RHOOP</name>
<evidence type="ECO:0000313" key="2">
    <source>
        <dbReference type="EMBL" id="AII07137.1"/>
    </source>
</evidence>
<dbReference type="RefSeq" id="WP_128640358.1">
    <property type="nucleotide sequence ID" value="NZ_CP008947.1"/>
</dbReference>